<protein>
    <submittedName>
        <fullName evidence="1">Uncharacterized protein</fullName>
    </submittedName>
</protein>
<reference evidence="1 2" key="1">
    <citation type="journal article" date="2021" name="Microorganisms">
        <title>Acidisoma silvae sp. nov. and Acidisomacellulosilytica sp. nov., Two Acidophilic Bacteria Isolated from Decaying Wood, Hydrolyzing Cellulose and Producing Poly-3-hydroxybutyrate.</title>
        <authorList>
            <person name="Mieszkin S."/>
            <person name="Pouder E."/>
            <person name="Uroz S."/>
            <person name="Simon-Colin C."/>
            <person name="Alain K."/>
        </authorList>
    </citation>
    <scope>NUCLEOTIDE SEQUENCE [LARGE SCALE GENOMIC DNA]</scope>
    <source>
        <strain evidence="1 2">HW T5.17</strain>
    </source>
</reference>
<accession>A0A963YZZ9</accession>
<keyword evidence="2" id="KW-1185">Reference proteome</keyword>
<gene>
    <name evidence="1" type="ORF">ACELLULO517_04550</name>
</gene>
<evidence type="ECO:0000313" key="1">
    <source>
        <dbReference type="EMBL" id="MCB8879492.1"/>
    </source>
</evidence>
<sequence>MALQDQVEMASLRNAVMAALSDGQRRSAHPADQRLRQAMATRIALAIQAEFMVFGRQAAESDAQPLGNLLLVQS</sequence>
<dbReference type="AlphaFoldDB" id="A0A963YZZ9"/>
<name>A0A963YZZ9_9PROT</name>
<evidence type="ECO:0000313" key="2">
    <source>
        <dbReference type="Proteomes" id="UP000721844"/>
    </source>
</evidence>
<organism evidence="1 2">
    <name type="scientific">Acidisoma cellulosilyticum</name>
    <dbReference type="NCBI Taxonomy" id="2802395"/>
    <lineage>
        <taxon>Bacteria</taxon>
        <taxon>Pseudomonadati</taxon>
        <taxon>Pseudomonadota</taxon>
        <taxon>Alphaproteobacteria</taxon>
        <taxon>Acetobacterales</taxon>
        <taxon>Acidocellaceae</taxon>
        <taxon>Acidisoma</taxon>
    </lineage>
</organism>
<dbReference type="Proteomes" id="UP000721844">
    <property type="component" value="Unassembled WGS sequence"/>
</dbReference>
<dbReference type="EMBL" id="JAESVA010000002">
    <property type="protein sequence ID" value="MCB8879492.1"/>
    <property type="molecule type" value="Genomic_DNA"/>
</dbReference>
<comment type="caution">
    <text evidence="1">The sequence shown here is derived from an EMBL/GenBank/DDBJ whole genome shotgun (WGS) entry which is preliminary data.</text>
</comment>
<proteinExistence type="predicted"/>
<dbReference type="RefSeq" id="WP_227306128.1">
    <property type="nucleotide sequence ID" value="NZ_JAESVA010000002.1"/>
</dbReference>